<dbReference type="AlphaFoldDB" id="D7FK79"/>
<keyword evidence="1" id="KW-0677">Repeat</keyword>
<gene>
    <name evidence="3" type="ORF">Esi_0142_0021</name>
</gene>
<evidence type="ECO:0000313" key="4">
    <source>
        <dbReference type="Proteomes" id="UP000002630"/>
    </source>
</evidence>
<dbReference type="STRING" id="2880.D7FK79"/>
<dbReference type="PANTHER" id="PTHR47447">
    <property type="entry name" value="OS03G0856100 PROTEIN"/>
    <property type="match status" value="1"/>
</dbReference>
<name>D7FK79_ECTSI</name>
<keyword evidence="4" id="KW-1185">Reference proteome</keyword>
<proteinExistence type="predicted"/>
<organism evidence="3 4">
    <name type="scientific">Ectocarpus siliculosus</name>
    <name type="common">Brown alga</name>
    <name type="synonym">Conferva siliculosa</name>
    <dbReference type="NCBI Taxonomy" id="2880"/>
    <lineage>
        <taxon>Eukaryota</taxon>
        <taxon>Sar</taxon>
        <taxon>Stramenopiles</taxon>
        <taxon>Ochrophyta</taxon>
        <taxon>PX clade</taxon>
        <taxon>Phaeophyceae</taxon>
        <taxon>Ectocarpales</taxon>
        <taxon>Ectocarpaceae</taxon>
        <taxon>Ectocarpus</taxon>
    </lineage>
</organism>
<protein>
    <submittedName>
        <fullName evidence="3">Pentatricopeptide repeat-containing protein, putative</fullName>
    </submittedName>
</protein>
<dbReference type="Proteomes" id="UP000002630">
    <property type="component" value="Linkage Group LG12"/>
</dbReference>
<evidence type="ECO:0000313" key="3">
    <source>
        <dbReference type="EMBL" id="CBJ29284.1"/>
    </source>
</evidence>
<dbReference type="EMBL" id="FN648013">
    <property type="protein sequence ID" value="CBJ29284.1"/>
    <property type="molecule type" value="Genomic_DNA"/>
</dbReference>
<dbReference type="PANTHER" id="PTHR47447:SF17">
    <property type="entry name" value="OS12G0638900 PROTEIN"/>
    <property type="match status" value="1"/>
</dbReference>
<evidence type="ECO:0000256" key="1">
    <source>
        <dbReference type="ARBA" id="ARBA00022737"/>
    </source>
</evidence>
<reference evidence="3 4" key="1">
    <citation type="journal article" date="2010" name="Nature">
        <title>The Ectocarpus genome and the independent evolution of multicellularity in brown algae.</title>
        <authorList>
            <person name="Cock J.M."/>
            <person name="Sterck L."/>
            <person name="Rouze P."/>
            <person name="Scornet D."/>
            <person name="Allen A.E."/>
            <person name="Amoutzias G."/>
            <person name="Anthouard V."/>
            <person name="Artiguenave F."/>
            <person name="Aury J.M."/>
            <person name="Badger J.H."/>
            <person name="Beszteri B."/>
            <person name="Billiau K."/>
            <person name="Bonnet E."/>
            <person name="Bothwell J.H."/>
            <person name="Bowler C."/>
            <person name="Boyen C."/>
            <person name="Brownlee C."/>
            <person name="Carrano C.J."/>
            <person name="Charrier B."/>
            <person name="Cho G.Y."/>
            <person name="Coelho S.M."/>
            <person name="Collen J."/>
            <person name="Corre E."/>
            <person name="Da Silva C."/>
            <person name="Delage L."/>
            <person name="Delaroque N."/>
            <person name="Dittami S.M."/>
            <person name="Doulbeau S."/>
            <person name="Elias M."/>
            <person name="Farnham G."/>
            <person name="Gachon C.M."/>
            <person name="Gschloessl B."/>
            <person name="Heesch S."/>
            <person name="Jabbari K."/>
            <person name="Jubin C."/>
            <person name="Kawai H."/>
            <person name="Kimura K."/>
            <person name="Kloareg B."/>
            <person name="Kupper F.C."/>
            <person name="Lang D."/>
            <person name="Le Bail A."/>
            <person name="Leblanc C."/>
            <person name="Lerouge P."/>
            <person name="Lohr M."/>
            <person name="Lopez P.J."/>
            <person name="Martens C."/>
            <person name="Maumus F."/>
            <person name="Michel G."/>
            <person name="Miranda-Saavedra D."/>
            <person name="Morales J."/>
            <person name="Moreau H."/>
            <person name="Motomura T."/>
            <person name="Nagasato C."/>
            <person name="Napoli C.A."/>
            <person name="Nelson D.R."/>
            <person name="Nyvall-Collen P."/>
            <person name="Peters A.F."/>
            <person name="Pommier C."/>
            <person name="Potin P."/>
            <person name="Poulain J."/>
            <person name="Quesneville H."/>
            <person name="Read B."/>
            <person name="Rensing S.A."/>
            <person name="Ritter A."/>
            <person name="Rousvoal S."/>
            <person name="Samanta M."/>
            <person name="Samson G."/>
            <person name="Schroeder D.C."/>
            <person name="Segurens B."/>
            <person name="Strittmatter M."/>
            <person name="Tonon T."/>
            <person name="Tregear J.W."/>
            <person name="Valentin K."/>
            <person name="von Dassow P."/>
            <person name="Yamagishi T."/>
            <person name="Van de Peer Y."/>
            <person name="Wincker P."/>
        </authorList>
    </citation>
    <scope>NUCLEOTIDE SEQUENCE [LARGE SCALE GENOMIC DNA]</scope>
    <source>
        <strain evidence="4">Ec32 / CCAP1310/4</strain>
    </source>
</reference>
<feature type="region of interest" description="Disordered" evidence="2">
    <location>
        <begin position="499"/>
        <end position="534"/>
    </location>
</feature>
<accession>D7FK79</accession>
<dbReference type="Gene3D" id="1.25.40.10">
    <property type="entry name" value="Tetratricopeptide repeat domain"/>
    <property type="match status" value="2"/>
</dbReference>
<dbReference type="InterPro" id="IPR011990">
    <property type="entry name" value="TPR-like_helical_dom_sf"/>
</dbReference>
<evidence type="ECO:0000256" key="2">
    <source>
        <dbReference type="SAM" id="MobiDB-lite"/>
    </source>
</evidence>
<sequence>MVSKGLEPDVLTLSHLAMAQAWGSSNDMYRTLAEMDERGWTPTRAAHLSAIAFMWQRKDTEGVLQMIERMLEKSYQPTEAAFAMALMSAGRLGRADLAKVLFEWRSESGLEPKQEIYSSMMLAHSKADLHEESLAYWRQLVCLDGVGGVAIDLETCRSALRSAIVSDHWDEVDTIVGMLRGKREATPDHTYKLAIAACRSRSGIDRPDYWQRVERTVEALRKAGMAPSSEVVCRVAVVYAQGKQWKKAAAMFEQTLAQGVEMWAFRWECMMQSFFFLERYDDVRKTWRRSKTKDGGQHTVRANELAMTTAHRLLDAEWAKEIMAVPENRNPKKGLKPATLLTAVKILAETGRPREARQILQEWRPTKTTRINHKNFNELLLCCQQHGGTDVGLEFYRILRGHDALSRLQPATFAFVVGALCEHGRAGEAAGVLEEQIAVDYRPEKACYRAVASAASQSGDSEASAKFLEAAENEPPATMAVNTASDSGEEVAALAGREGGVLDGDFDGRDGGAGAGDASLRQQRTPPVIPGGNV</sequence>
<dbReference type="EMBL" id="FN649737">
    <property type="protein sequence ID" value="CBJ29284.1"/>
    <property type="molecule type" value="Genomic_DNA"/>
</dbReference>
<dbReference type="InParanoid" id="D7FK79"/>
<dbReference type="eggNOG" id="KOG4197">
    <property type="taxonomic scope" value="Eukaryota"/>
</dbReference>